<gene>
    <name evidence="1" type="ORF">EV192_108160</name>
</gene>
<dbReference type="AlphaFoldDB" id="A0A4R2JAI8"/>
<comment type="caution">
    <text evidence="1">The sequence shown here is derived from an EMBL/GenBank/DDBJ whole genome shotgun (WGS) entry which is preliminary data.</text>
</comment>
<dbReference type="EMBL" id="SLWS01000008">
    <property type="protein sequence ID" value="TCO54872.1"/>
    <property type="molecule type" value="Genomic_DNA"/>
</dbReference>
<keyword evidence="2" id="KW-1185">Reference proteome</keyword>
<accession>A0A4R2JAI8</accession>
<name>A0A4R2JAI8_9PSEU</name>
<sequence>MSAMPGHQAMPAGDGLADHADGFRFVPTATVLGSEFRFRIEDAGGRAVTLFEPDQTKLMHFYLIRSDLSGFQHVHPTMAADGTWSAPLAETQPGEYRAYASFIAGGKTAPLVLSQKVTAPGTGTTTPLPPAATTTQVDGYTVTLGGGQLMAGMSRELTVTITRDGKPVDNLQPYLDTYAHLTAFHEGDQAFTHLHPANGPALSFEAKLPKAGQWRLFIQFQTDGTLHTAAVTIAVG</sequence>
<dbReference type="Proteomes" id="UP000295680">
    <property type="component" value="Unassembled WGS sequence"/>
</dbReference>
<evidence type="ECO:0008006" key="3">
    <source>
        <dbReference type="Google" id="ProtNLM"/>
    </source>
</evidence>
<protein>
    <recommendedName>
        <fullName evidence="3">Secreted protein</fullName>
    </recommendedName>
</protein>
<dbReference type="OrthoDB" id="128043at2"/>
<organism evidence="1 2">
    <name type="scientific">Actinocrispum wychmicini</name>
    <dbReference type="NCBI Taxonomy" id="1213861"/>
    <lineage>
        <taxon>Bacteria</taxon>
        <taxon>Bacillati</taxon>
        <taxon>Actinomycetota</taxon>
        <taxon>Actinomycetes</taxon>
        <taxon>Pseudonocardiales</taxon>
        <taxon>Pseudonocardiaceae</taxon>
        <taxon>Actinocrispum</taxon>
    </lineage>
</organism>
<evidence type="ECO:0000313" key="2">
    <source>
        <dbReference type="Proteomes" id="UP000295680"/>
    </source>
</evidence>
<reference evidence="1 2" key="1">
    <citation type="submission" date="2019-03" db="EMBL/GenBank/DDBJ databases">
        <title>Genomic Encyclopedia of Type Strains, Phase IV (KMG-IV): sequencing the most valuable type-strain genomes for metagenomic binning, comparative biology and taxonomic classification.</title>
        <authorList>
            <person name="Goeker M."/>
        </authorList>
    </citation>
    <scope>NUCLEOTIDE SEQUENCE [LARGE SCALE GENOMIC DNA]</scope>
    <source>
        <strain evidence="1 2">DSM 45934</strain>
    </source>
</reference>
<proteinExistence type="predicted"/>
<evidence type="ECO:0000313" key="1">
    <source>
        <dbReference type="EMBL" id="TCO54872.1"/>
    </source>
</evidence>